<accession>A0A544QXJ6</accession>
<evidence type="ECO:0000313" key="2">
    <source>
        <dbReference type="EMBL" id="TQQ85427.1"/>
    </source>
</evidence>
<keyword evidence="3" id="KW-1185">Reference proteome</keyword>
<feature type="transmembrane region" description="Helical" evidence="1">
    <location>
        <begin position="198"/>
        <end position="216"/>
    </location>
</feature>
<dbReference type="PANTHER" id="PTHR33802">
    <property type="entry name" value="SI:CH211-161H7.5-RELATED"/>
    <property type="match status" value="1"/>
</dbReference>
<feature type="transmembrane region" description="Helical" evidence="1">
    <location>
        <begin position="7"/>
        <end position="32"/>
    </location>
</feature>
<feature type="transmembrane region" description="Helical" evidence="1">
    <location>
        <begin position="169"/>
        <end position="191"/>
    </location>
</feature>
<keyword evidence="1" id="KW-1133">Transmembrane helix</keyword>
<dbReference type="Gene3D" id="1.20.1260.100">
    <property type="entry name" value="TspO/MBR protein"/>
    <property type="match status" value="1"/>
</dbReference>
<reference evidence="2 3" key="1">
    <citation type="submission" date="2019-02" db="EMBL/GenBank/DDBJ databases">
        <title>Peptostreptococcaceae bacterium ZHW00191 nov., a new bacterium isolated from the human gut.</title>
        <authorList>
            <person name="Zhou H.-W."/>
            <person name="Chen X.-J."/>
        </authorList>
    </citation>
    <scope>NUCLEOTIDE SEQUENCE [LARGE SCALE GENOMIC DNA]</scope>
    <source>
        <strain evidence="2 3">ZHW00191</strain>
    </source>
</reference>
<keyword evidence="1" id="KW-0812">Transmembrane</keyword>
<feature type="transmembrane region" description="Helical" evidence="1">
    <location>
        <begin position="83"/>
        <end position="102"/>
    </location>
</feature>
<feature type="transmembrane region" description="Helical" evidence="1">
    <location>
        <begin position="222"/>
        <end position="241"/>
    </location>
</feature>
<gene>
    <name evidence="2" type="ORF">EXD82_01390</name>
</gene>
<feature type="transmembrane region" description="Helical" evidence="1">
    <location>
        <begin position="52"/>
        <end position="71"/>
    </location>
</feature>
<proteinExistence type="predicted"/>
<dbReference type="PANTHER" id="PTHR33802:SF1">
    <property type="entry name" value="XK-RELATED PROTEIN"/>
    <property type="match status" value="1"/>
</dbReference>
<name>A0A544QXJ6_9FIRM</name>
<comment type="caution">
    <text evidence="2">The sequence shown here is derived from an EMBL/GenBank/DDBJ whole genome shotgun (WGS) entry which is preliminary data.</text>
</comment>
<organism evidence="2 3">
    <name type="scientific">Peptacetobacter hominis</name>
    <dbReference type="NCBI Taxonomy" id="2743610"/>
    <lineage>
        <taxon>Bacteria</taxon>
        <taxon>Bacillati</taxon>
        <taxon>Bacillota</taxon>
        <taxon>Clostridia</taxon>
        <taxon>Peptostreptococcales</taxon>
        <taxon>Peptostreptococcaceae</taxon>
        <taxon>Peptacetobacter</taxon>
    </lineage>
</organism>
<keyword evidence="1" id="KW-0472">Membrane</keyword>
<dbReference type="OrthoDB" id="5189031at2"/>
<dbReference type="EMBL" id="SGJB01000002">
    <property type="protein sequence ID" value="TQQ85427.1"/>
    <property type="molecule type" value="Genomic_DNA"/>
</dbReference>
<sequence>MNAKTKAWVNIVLLIVTLGVNAAGAMGLINGLSQKEVSDMYNTVITPAPFTFRIWSVIYILLIVSLIVMIIKKDDDYYKNAVERISVPFWISCILNIGWIVFFSYEMIGISTIFILGFMYTLLFIMMRLEGIYKGERQLLRLTFGLYGGWLTVASIVNEAAFFTKRSGAGYVTDSAGATILILGIIIVRIIMFLIRNAFYPLPVAWAYYGIYSTAIESGNSAVANVSVIGIIILVFLFIFMRYKNRRKWR</sequence>
<dbReference type="InterPro" id="IPR038330">
    <property type="entry name" value="TspO/MBR-related_sf"/>
</dbReference>
<evidence type="ECO:0000313" key="3">
    <source>
        <dbReference type="Proteomes" id="UP000317863"/>
    </source>
</evidence>
<feature type="transmembrane region" description="Helical" evidence="1">
    <location>
        <begin position="108"/>
        <end position="127"/>
    </location>
</feature>
<protein>
    <submittedName>
        <fullName evidence="2">Tryptophan-rich sensory protein</fullName>
    </submittedName>
</protein>
<evidence type="ECO:0000256" key="1">
    <source>
        <dbReference type="SAM" id="Phobius"/>
    </source>
</evidence>
<dbReference type="RefSeq" id="WP_142535131.1">
    <property type="nucleotide sequence ID" value="NZ_SGJB01000002.1"/>
</dbReference>
<feature type="transmembrane region" description="Helical" evidence="1">
    <location>
        <begin position="139"/>
        <end position="157"/>
    </location>
</feature>
<dbReference type="AlphaFoldDB" id="A0A544QXJ6"/>
<dbReference type="Proteomes" id="UP000317863">
    <property type="component" value="Unassembled WGS sequence"/>
</dbReference>